<dbReference type="InterPro" id="IPR003838">
    <property type="entry name" value="ABC3_permease_C"/>
</dbReference>
<dbReference type="GO" id="GO:0005886">
    <property type="term" value="C:plasma membrane"/>
    <property type="evidence" value="ECO:0007669"/>
    <property type="project" value="UniProtKB-SubCell"/>
</dbReference>
<evidence type="ECO:0000256" key="6">
    <source>
        <dbReference type="ARBA" id="ARBA00038076"/>
    </source>
</evidence>
<dbReference type="Pfam" id="PF12704">
    <property type="entry name" value="MacB_PCD"/>
    <property type="match status" value="1"/>
</dbReference>
<sequence length="409" mass="42636">MGLNVLENAKMAFKTLAANKLQSGLTMLGIIIGNASVIAMVAAGEAAQGFVTAQFESLGTNLLFITPGDAQRGPLAGTAQADTLTLADAEAITQEVLAVSAIAPQKNTRLRITQGAAETQANVTGTTPDYQVVRDIQIAQGQFLNPIDVQTNLRVAVLGSETARTLFGNQDPVGRKIRISNLSFTVSGVVEERGSSFGQNQDELVYIPINVMVSQLTGQETGKISPTVQVISISLESPDTTNAAVYQIRNLLRLRHNILQGDDDFAVQSQQELLERSSSITDILVLVLGFTAGISLLVGGIGIMNIMLVSVTERTGEIGLRKAIGATGTDILAQFTIEAVILAATGGMIGIGVGLLGVVGLTLFSPLEAGVSLNAVIVSFTVSGSIGLIFGIAPAQRAANLDPIVALRS</sequence>
<comment type="similarity">
    <text evidence="6">Belongs to the ABC-4 integral membrane protein family.</text>
</comment>
<feature type="domain" description="MacB-like periplasmic core" evidence="9">
    <location>
        <begin position="23"/>
        <end position="250"/>
    </location>
</feature>
<keyword evidence="5 7" id="KW-0472">Membrane</keyword>
<gene>
    <name evidence="10" type="ORF">D0962_29425</name>
</gene>
<dbReference type="InterPro" id="IPR025857">
    <property type="entry name" value="MacB_PCD"/>
</dbReference>
<keyword evidence="2" id="KW-1003">Cell membrane</keyword>
<evidence type="ECO:0000256" key="1">
    <source>
        <dbReference type="ARBA" id="ARBA00004651"/>
    </source>
</evidence>
<dbReference type="PANTHER" id="PTHR30572:SF4">
    <property type="entry name" value="ABC TRANSPORTER PERMEASE YTRF"/>
    <property type="match status" value="1"/>
</dbReference>
<feature type="transmembrane region" description="Helical" evidence="7">
    <location>
        <begin position="332"/>
        <end position="365"/>
    </location>
</feature>
<dbReference type="RefSeq" id="WP_163669324.1">
    <property type="nucleotide sequence ID" value="NZ_QZCE01000002.1"/>
</dbReference>
<dbReference type="AlphaFoldDB" id="A0A6M0SEB5"/>
<comment type="subcellular location">
    <subcellularLocation>
        <location evidence="1">Cell membrane</location>
        <topology evidence="1">Multi-pass membrane protein</topology>
    </subcellularLocation>
</comment>
<feature type="domain" description="ABC3 transporter permease C-terminal" evidence="8">
    <location>
        <begin position="290"/>
        <end position="403"/>
    </location>
</feature>
<reference evidence="10 11" key="1">
    <citation type="journal article" date="2020" name="Microb. Ecol.">
        <title>Ecogenomics of the Marine Benthic Filamentous Cyanobacterium Adonisia.</title>
        <authorList>
            <person name="Walter J.M."/>
            <person name="Coutinho F.H."/>
            <person name="Leomil L."/>
            <person name="Hargreaves P.I."/>
            <person name="Campeao M.E."/>
            <person name="Vieira V.V."/>
            <person name="Silva B.S."/>
            <person name="Fistarol G.O."/>
            <person name="Salomon P.S."/>
            <person name="Sawabe T."/>
            <person name="Mino S."/>
            <person name="Hosokawa M."/>
            <person name="Miyashita H."/>
            <person name="Maruyama F."/>
            <person name="van Verk M.C."/>
            <person name="Dutilh B.E."/>
            <person name="Thompson C.C."/>
            <person name="Thompson F.L."/>
        </authorList>
    </citation>
    <scope>NUCLEOTIDE SEQUENCE [LARGE SCALE GENOMIC DNA]</scope>
    <source>
        <strain evidence="10 11">CCMR0082</strain>
    </source>
</reference>
<dbReference type="InterPro" id="IPR050250">
    <property type="entry name" value="Macrolide_Exporter_MacB"/>
</dbReference>
<keyword evidence="4 7" id="KW-1133">Transmembrane helix</keyword>
<evidence type="ECO:0000313" key="10">
    <source>
        <dbReference type="EMBL" id="NEZ66828.1"/>
    </source>
</evidence>
<evidence type="ECO:0000259" key="9">
    <source>
        <dbReference type="Pfam" id="PF12704"/>
    </source>
</evidence>
<comment type="caution">
    <text evidence="10">The sequence shown here is derived from an EMBL/GenBank/DDBJ whole genome shotgun (WGS) entry which is preliminary data.</text>
</comment>
<evidence type="ECO:0000259" key="8">
    <source>
        <dbReference type="Pfam" id="PF02687"/>
    </source>
</evidence>
<protein>
    <submittedName>
        <fullName evidence="10">FtsX-like permease family protein</fullName>
    </submittedName>
</protein>
<evidence type="ECO:0000256" key="2">
    <source>
        <dbReference type="ARBA" id="ARBA00022475"/>
    </source>
</evidence>
<feature type="transmembrane region" description="Helical" evidence="7">
    <location>
        <begin position="371"/>
        <end position="393"/>
    </location>
</feature>
<proteinExistence type="inferred from homology"/>
<evidence type="ECO:0000313" key="11">
    <source>
        <dbReference type="Proteomes" id="UP000473574"/>
    </source>
</evidence>
<evidence type="ECO:0000256" key="4">
    <source>
        <dbReference type="ARBA" id="ARBA00022989"/>
    </source>
</evidence>
<evidence type="ECO:0000256" key="7">
    <source>
        <dbReference type="SAM" id="Phobius"/>
    </source>
</evidence>
<organism evidence="10 11">
    <name type="scientific">Adonisia turfae CCMR0082</name>
    <dbReference type="NCBI Taxonomy" id="2304604"/>
    <lineage>
        <taxon>Bacteria</taxon>
        <taxon>Bacillati</taxon>
        <taxon>Cyanobacteriota</taxon>
        <taxon>Adonisia</taxon>
        <taxon>Adonisia turfae</taxon>
    </lineage>
</organism>
<keyword evidence="3 7" id="KW-0812">Transmembrane</keyword>
<dbReference type="EMBL" id="QZCE01000002">
    <property type="protein sequence ID" value="NEZ66828.1"/>
    <property type="molecule type" value="Genomic_DNA"/>
</dbReference>
<evidence type="ECO:0000256" key="5">
    <source>
        <dbReference type="ARBA" id="ARBA00023136"/>
    </source>
</evidence>
<dbReference type="PANTHER" id="PTHR30572">
    <property type="entry name" value="MEMBRANE COMPONENT OF TRANSPORTER-RELATED"/>
    <property type="match status" value="1"/>
</dbReference>
<evidence type="ECO:0000256" key="3">
    <source>
        <dbReference type="ARBA" id="ARBA00022692"/>
    </source>
</evidence>
<accession>A0A6M0SEB5</accession>
<dbReference type="Pfam" id="PF02687">
    <property type="entry name" value="FtsX"/>
    <property type="match status" value="1"/>
</dbReference>
<name>A0A6M0SEB5_9CYAN</name>
<feature type="transmembrane region" description="Helical" evidence="7">
    <location>
        <begin position="283"/>
        <end position="311"/>
    </location>
</feature>
<dbReference type="Proteomes" id="UP000473574">
    <property type="component" value="Unassembled WGS sequence"/>
</dbReference>
<dbReference type="GO" id="GO:0022857">
    <property type="term" value="F:transmembrane transporter activity"/>
    <property type="evidence" value="ECO:0007669"/>
    <property type="project" value="TreeGrafter"/>
</dbReference>